<dbReference type="PRINTS" id="PR00097">
    <property type="entry name" value="ANTSNTHASEII"/>
</dbReference>
<evidence type="ECO:0000256" key="11">
    <source>
        <dbReference type="PROSITE-ProRule" id="PRU00886"/>
    </source>
</evidence>
<dbReference type="PANTHER" id="PTHR11922">
    <property type="entry name" value="GMP SYNTHASE-RELATED"/>
    <property type="match status" value="1"/>
</dbReference>
<dbReference type="SUPFAM" id="SSF52402">
    <property type="entry name" value="Adenine nucleotide alpha hydrolases-like"/>
    <property type="match status" value="1"/>
</dbReference>
<evidence type="ECO:0000256" key="8">
    <source>
        <dbReference type="ARBA" id="ARBA00022962"/>
    </source>
</evidence>
<dbReference type="InterPro" id="IPR022955">
    <property type="entry name" value="GMP_synthase"/>
</dbReference>
<dbReference type="GO" id="GO:0005524">
    <property type="term" value="F:ATP binding"/>
    <property type="evidence" value="ECO:0007669"/>
    <property type="project" value="UniProtKB-UniRule"/>
</dbReference>
<feature type="active site" evidence="10">
    <location>
        <position position="177"/>
    </location>
</feature>
<dbReference type="InterPro" id="IPR025777">
    <property type="entry name" value="GMPS_ATP_PPase_dom"/>
</dbReference>
<evidence type="ECO:0000256" key="5">
    <source>
        <dbReference type="ARBA" id="ARBA00022749"/>
    </source>
</evidence>
<dbReference type="HAMAP" id="MF_00344">
    <property type="entry name" value="GMP_synthase"/>
    <property type="match status" value="1"/>
</dbReference>
<keyword evidence="3 10" id="KW-0436">Ligase</keyword>
<sequence length="521" mass="58683">MESRRSSVAVLDFGGQYAHLIARRVRELNFYSVLVPYDVTLDEFLQASPLAVIFSGGPASIYVEGSPKPRREVFEYIINNRMPLLGICYGHQLIASMLGGRVARKDKAEYGLSVLRVLTGDPIFHGTPASQRVWMSHRDAVVWLPEELEVIASTDYSEVAAFRHKTLPVYGVQFHPEVRHTEYGRVILDNFLRRVAGLKPNWFVEDVAAEVISDLRRRLSGKALVAVSGGVDSLTAAVMVQRAIGSDNIYVVHVNTGLLRESESDRTLKTLEKLGFKNVFYVDASRLFLERLRGVTDPEEKRRIIAKTFAEVFAEKALELNRKVGGFKYLVQGTIYPDRVESGATGKATARIKSHHNVVMEAIPGLEIVEPLSEFYKDEVRKIARSLGIPDEIVTQHPFPGPGLAVRIVGEVTEEKLRILRKATRIVEEEFRKSGFYERVWQAFPALLSIRTVGVKGDERSYEYALALRVVESEDAMTASFAKLPWEFLEHVAERLVNEVEGVNRVLYDITHKPPATIEFE</sequence>
<dbReference type="GO" id="GO:0003921">
    <property type="term" value="F:GMP synthase activity"/>
    <property type="evidence" value="ECO:0007669"/>
    <property type="project" value="InterPro"/>
</dbReference>
<evidence type="ECO:0000259" key="12">
    <source>
        <dbReference type="PROSITE" id="PS51553"/>
    </source>
</evidence>
<evidence type="ECO:0000256" key="7">
    <source>
        <dbReference type="ARBA" id="ARBA00022840"/>
    </source>
</evidence>
<dbReference type="Gene3D" id="3.40.50.620">
    <property type="entry name" value="HUPs"/>
    <property type="match status" value="1"/>
</dbReference>
<dbReference type="InterPro" id="IPR014729">
    <property type="entry name" value="Rossmann-like_a/b/a_fold"/>
</dbReference>
<evidence type="ECO:0000313" key="13">
    <source>
        <dbReference type="EMBL" id="QOJ79338.1"/>
    </source>
</evidence>
<keyword evidence="8 10" id="KW-0315">Glutamine amidotransferase</keyword>
<evidence type="ECO:0000256" key="9">
    <source>
        <dbReference type="ARBA" id="ARBA00049404"/>
    </source>
</evidence>
<evidence type="ECO:0000256" key="10">
    <source>
        <dbReference type="HAMAP-Rule" id="MF_00344"/>
    </source>
</evidence>
<keyword evidence="5 10" id="KW-0332">GMP biosynthesis</keyword>
<dbReference type="PANTHER" id="PTHR11922:SF2">
    <property type="entry name" value="GMP SYNTHASE [GLUTAMINE-HYDROLYZING]"/>
    <property type="match status" value="1"/>
</dbReference>
<dbReference type="GO" id="GO:0005829">
    <property type="term" value="C:cytosol"/>
    <property type="evidence" value="ECO:0007669"/>
    <property type="project" value="TreeGrafter"/>
</dbReference>
<dbReference type="Pfam" id="PF02540">
    <property type="entry name" value="NAD_synthase"/>
    <property type="match status" value="1"/>
</dbReference>
<dbReference type="SUPFAM" id="SSF54810">
    <property type="entry name" value="GMP synthetase C-terminal dimerisation domain"/>
    <property type="match status" value="1"/>
</dbReference>
<dbReference type="PRINTS" id="PR00096">
    <property type="entry name" value="GATASE"/>
</dbReference>
<protein>
    <recommendedName>
        <fullName evidence="10">GMP synthase [glutamine-hydrolyzing]</fullName>
        <ecNumber evidence="10">6.3.5.2</ecNumber>
    </recommendedName>
    <alternativeName>
        <fullName evidence="10">GMP synthetase</fullName>
    </alternativeName>
    <alternativeName>
        <fullName evidence="10">Glutamine amidotransferase</fullName>
    </alternativeName>
</protein>
<dbReference type="RefSeq" id="WP_192819310.1">
    <property type="nucleotide sequence ID" value="NZ_CP062310.1"/>
</dbReference>
<dbReference type="FunCoup" id="A0A7L9FHN0">
    <property type="interactions" value="225"/>
</dbReference>
<feature type="binding site" evidence="11">
    <location>
        <begin position="228"/>
        <end position="234"/>
    </location>
    <ligand>
        <name>ATP</name>
        <dbReference type="ChEBI" id="CHEBI:30616"/>
    </ligand>
</feature>
<dbReference type="PROSITE" id="PS51553">
    <property type="entry name" value="GMPS_ATP_PPASE"/>
    <property type="match status" value="1"/>
</dbReference>
<dbReference type="Pfam" id="PF00958">
    <property type="entry name" value="GMP_synt_C"/>
    <property type="match status" value="1"/>
</dbReference>
<dbReference type="Gene3D" id="3.40.50.880">
    <property type="match status" value="1"/>
</dbReference>
<dbReference type="InterPro" id="IPR001674">
    <property type="entry name" value="GMP_synth_C"/>
</dbReference>
<keyword evidence="7 10" id="KW-0067">ATP-binding</keyword>
<evidence type="ECO:0000256" key="3">
    <source>
        <dbReference type="ARBA" id="ARBA00022598"/>
    </source>
</evidence>
<dbReference type="Pfam" id="PF00117">
    <property type="entry name" value="GATase"/>
    <property type="match status" value="1"/>
</dbReference>
<evidence type="ECO:0000256" key="2">
    <source>
        <dbReference type="ARBA" id="ARBA00005153"/>
    </source>
</evidence>
<dbReference type="InterPro" id="IPR022310">
    <property type="entry name" value="NAD/GMP_synthase"/>
</dbReference>
<evidence type="ECO:0000256" key="1">
    <source>
        <dbReference type="ARBA" id="ARBA00002332"/>
    </source>
</evidence>
<dbReference type="FunFam" id="3.40.50.880:FF:000001">
    <property type="entry name" value="GMP synthase [glutamine-hydrolyzing]"/>
    <property type="match status" value="1"/>
</dbReference>
<dbReference type="EMBL" id="CP062310">
    <property type="protein sequence ID" value="QOJ79338.1"/>
    <property type="molecule type" value="Genomic_DNA"/>
</dbReference>
<comment type="function">
    <text evidence="1 10">Catalyzes the synthesis of GMP from XMP.</text>
</comment>
<dbReference type="CDD" id="cd01742">
    <property type="entry name" value="GATase1_GMP_Synthase"/>
    <property type="match status" value="1"/>
</dbReference>
<reference evidence="13 14" key="1">
    <citation type="submission" date="2020-10" db="EMBL/GenBank/DDBJ databases">
        <title>Thermofilum lucidum 3507LT sp. nov. a novel member of Thermofilaceae family isolated from Chile hot spring, and proposal of description order Thermofilales.</title>
        <authorList>
            <person name="Zayulina K.S."/>
            <person name="Elcheninov A.G."/>
            <person name="Toshchakov S.V."/>
            <person name="Kublanov I.V."/>
        </authorList>
    </citation>
    <scope>NUCLEOTIDE SEQUENCE [LARGE SCALE GENOMIC DNA]</scope>
    <source>
        <strain evidence="13 14">3507LT</strain>
    </source>
</reference>
<name>A0A7L9FHN0_9CREN</name>
<feature type="active site" description="Nucleophile" evidence="10">
    <location>
        <position position="88"/>
    </location>
</feature>
<dbReference type="InParanoid" id="A0A7L9FHN0"/>
<feature type="active site" evidence="10">
    <location>
        <position position="175"/>
    </location>
</feature>
<dbReference type="EC" id="6.3.5.2" evidence="10"/>
<organism evidence="13 14">
    <name type="scientific">Infirmifilum lucidum</name>
    <dbReference type="NCBI Taxonomy" id="2776706"/>
    <lineage>
        <taxon>Archaea</taxon>
        <taxon>Thermoproteota</taxon>
        <taxon>Thermoprotei</taxon>
        <taxon>Thermofilales</taxon>
        <taxon>Thermofilaceae</taxon>
        <taxon>Infirmifilum</taxon>
    </lineage>
</organism>
<dbReference type="SUPFAM" id="SSF52317">
    <property type="entry name" value="Class I glutamine amidotransferase-like"/>
    <property type="match status" value="1"/>
</dbReference>
<dbReference type="AlphaFoldDB" id="A0A7L9FHN0"/>
<dbReference type="InterPro" id="IPR029062">
    <property type="entry name" value="Class_I_gatase-like"/>
</dbReference>
<dbReference type="UniPathway" id="UPA00189">
    <property type="reaction ID" value="UER00296"/>
</dbReference>
<gene>
    <name evidence="10 13" type="primary">guaA</name>
    <name evidence="13" type="ORF">IG193_02420</name>
</gene>
<dbReference type="NCBIfam" id="TIGR00884">
    <property type="entry name" value="guaA_Cterm"/>
    <property type="match status" value="1"/>
</dbReference>
<feature type="domain" description="GMPS ATP-PPase" evidence="12">
    <location>
        <begin position="202"/>
        <end position="396"/>
    </location>
</feature>
<evidence type="ECO:0000313" key="14">
    <source>
        <dbReference type="Proteomes" id="UP000594121"/>
    </source>
</evidence>
<comment type="catalytic activity">
    <reaction evidence="9 10">
        <text>XMP + L-glutamine + ATP + H2O = GMP + L-glutamate + AMP + diphosphate + 2 H(+)</text>
        <dbReference type="Rhea" id="RHEA:11680"/>
        <dbReference type="ChEBI" id="CHEBI:15377"/>
        <dbReference type="ChEBI" id="CHEBI:15378"/>
        <dbReference type="ChEBI" id="CHEBI:29985"/>
        <dbReference type="ChEBI" id="CHEBI:30616"/>
        <dbReference type="ChEBI" id="CHEBI:33019"/>
        <dbReference type="ChEBI" id="CHEBI:57464"/>
        <dbReference type="ChEBI" id="CHEBI:58115"/>
        <dbReference type="ChEBI" id="CHEBI:58359"/>
        <dbReference type="ChEBI" id="CHEBI:456215"/>
        <dbReference type="EC" id="6.3.5.2"/>
    </reaction>
</comment>
<dbReference type="GeneID" id="59148714"/>
<dbReference type="NCBIfam" id="NF000848">
    <property type="entry name" value="PRK00074.1"/>
    <property type="match status" value="1"/>
</dbReference>
<dbReference type="InterPro" id="IPR004739">
    <property type="entry name" value="GMP_synth_GATase"/>
</dbReference>
<evidence type="ECO:0000256" key="6">
    <source>
        <dbReference type="ARBA" id="ARBA00022755"/>
    </source>
</evidence>
<proteinExistence type="inferred from homology"/>
<keyword evidence="4 10" id="KW-0547">Nucleotide-binding</keyword>
<dbReference type="PROSITE" id="PS51273">
    <property type="entry name" value="GATASE_TYPE_1"/>
    <property type="match status" value="1"/>
</dbReference>
<keyword evidence="14" id="KW-1185">Reference proteome</keyword>
<dbReference type="FunFam" id="3.30.300.10:FF:000002">
    <property type="entry name" value="GMP synthase [glutamine-hydrolyzing]"/>
    <property type="match status" value="1"/>
</dbReference>
<dbReference type="Gene3D" id="3.30.300.10">
    <property type="match status" value="1"/>
</dbReference>
<accession>A0A7L9FHN0</accession>
<dbReference type="NCBIfam" id="TIGR00888">
    <property type="entry name" value="guaA_Nterm"/>
    <property type="match status" value="1"/>
</dbReference>
<comment type="pathway">
    <text evidence="2 10">Purine metabolism; GMP biosynthesis; GMP from XMP (L-Gln route): step 1/1.</text>
</comment>
<dbReference type="CDD" id="cd01997">
    <property type="entry name" value="GMP_synthase_C"/>
    <property type="match status" value="1"/>
</dbReference>
<dbReference type="InterPro" id="IPR017926">
    <property type="entry name" value="GATASE"/>
</dbReference>
<evidence type="ECO:0000256" key="4">
    <source>
        <dbReference type="ARBA" id="ARBA00022741"/>
    </source>
</evidence>
<dbReference type="Proteomes" id="UP000594121">
    <property type="component" value="Chromosome"/>
</dbReference>
<keyword evidence="6 10" id="KW-0658">Purine biosynthesis</keyword>
<dbReference type="KEGG" id="thel:IG193_02420"/>